<name>B8A0N4_MAIZE</name>
<accession>B8A0N4</accession>
<proteinExistence type="evidence at transcript level"/>
<evidence type="ECO:0000256" key="1">
    <source>
        <dbReference type="SAM" id="Coils"/>
    </source>
</evidence>
<feature type="region of interest" description="Disordered" evidence="2">
    <location>
        <begin position="310"/>
        <end position="350"/>
    </location>
</feature>
<feature type="coiled-coil region" evidence="1">
    <location>
        <begin position="41"/>
        <end position="124"/>
    </location>
</feature>
<feature type="region of interest" description="Disordered" evidence="2">
    <location>
        <begin position="255"/>
        <end position="283"/>
    </location>
</feature>
<evidence type="ECO:0000256" key="2">
    <source>
        <dbReference type="SAM" id="MobiDB-lite"/>
    </source>
</evidence>
<feature type="compositionally biased region" description="Basic and acidic residues" evidence="2">
    <location>
        <begin position="255"/>
        <end position="264"/>
    </location>
</feature>
<reference evidence="3" key="1">
    <citation type="journal article" date="2009" name="PLoS Genet.">
        <title>Sequencing, mapping, and analysis of 27,455 maize full-length cDNAs.</title>
        <authorList>
            <person name="Soderlund C."/>
            <person name="Descour A."/>
            <person name="Kudrna D."/>
            <person name="Bomhoff M."/>
            <person name="Boyd L."/>
            <person name="Currie J."/>
            <person name="Angelova A."/>
            <person name="Collura K."/>
            <person name="Wissotski M."/>
            <person name="Ashley E."/>
            <person name="Morrow D."/>
            <person name="Fernandes J."/>
            <person name="Walbot V."/>
            <person name="Yu Y."/>
        </authorList>
    </citation>
    <scope>NUCLEOTIDE SEQUENCE</scope>
    <source>
        <strain evidence="3">B73</strain>
    </source>
</reference>
<dbReference type="EMBL" id="BT055126">
    <property type="protein sequence ID" value="ACL53733.1"/>
    <property type="molecule type" value="mRNA"/>
</dbReference>
<sequence>MEALSQVADFTSRTASGALTATLSAEVERLRTQHADAVREKSASDSKCRKLAEKVAALEKEKADLRRQLMEERREANEAIAKEQSAQAEARLARAEGNVAKELAGELQRRLAAFESRAEGAEAAARAEAERTRTQLMTSYRELGVRTSDFEVPEREAGLRCLEWVQEELQELPTVLAGLMSFTSLVTCEAAMNALSREGCRHFEALDQVDEDFGRDIFEVEDPVVKESGGALFDRMWGSYGREVVRARAEAARAQAERGERVDDFGALNSAPPEPETTPAEAATGVAPVTAEDAPGALVPAAAGEGLLPRVAEGASDAPAAAVPGAEDPAETTAEAAAEAPAAAGPSQVA</sequence>
<feature type="compositionally biased region" description="Low complexity" evidence="2">
    <location>
        <begin position="311"/>
        <end position="350"/>
    </location>
</feature>
<protein>
    <submittedName>
        <fullName evidence="3">Uncharacterized protein</fullName>
    </submittedName>
</protein>
<evidence type="ECO:0000313" key="3">
    <source>
        <dbReference type="EMBL" id="ACL53733.1"/>
    </source>
</evidence>
<organism evidence="3">
    <name type="scientific">Zea mays</name>
    <name type="common">Maize</name>
    <dbReference type="NCBI Taxonomy" id="4577"/>
    <lineage>
        <taxon>Eukaryota</taxon>
        <taxon>Viridiplantae</taxon>
        <taxon>Streptophyta</taxon>
        <taxon>Embryophyta</taxon>
        <taxon>Tracheophyta</taxon>
        <taxon>Spermatophyta</taxon>
        <taxon>Magnoliopsida</taxon>
        <taxon>Liliopsida</taxon>
        <taxon>Poales</taxon>
        <taxon>Poaceae</taxon>
        <taxon>PACMAD clade</taxon>
        <taxon>Panicoideae</taxon>
        <taxon>Andropogonodae</taxon>
        <taxon>Andropogoneae</taxon>
        <taxon>Tripsacinae</taxon>
        <taxon>Zea</taxon>
    </lineage>
</organism>
<dbReference type="AlphaFoldDB" id="B8A0N4"/>
<keyword evidence="1" id="KW-0175">Coiled coil</keyword>